<evidence type="ECO:0000259" key="2">
    <source>
        <dbReference type="Pfam" id="PF14648"/>
    </source>
</evidence>
<sequence>MFEVGKLSDESLDSFLVELLKVADVGEGEARRYFDHALTLRDTIVFLRRNPELMSDYLENAGTSSGLGLDLLRCESLQNLDQETCSRLLNKNYCLLISMAPLTNEIRPVSSCNPPHLGPPIPEVSSVWFKLFLYSVTKCGPPSLLLTKGTRLRVLPKIFRDHEKLLVTTWSHDPSTVPMSNALPILNDALCHSPVLVQGQGAIAEFSYVPFPIYSTKEQYKDLSTTEKLLSDHYAVKILAQEMDLKHNCGYITMMKSSTSAPFNKFHGNVLQKLKGQSDIDMNSYSNLTALSARASESKVCYQSRFTRTGKSDGSFEAKSIPLQEEKEWVLLDCSFGIPLFDGQLNSQVCETLLYEQLCSKSSLKNLIASNRKLCLQVLEFISEYQPVILDSGRNISFPPNRPGCEQELPLPSENLIFCDGKLSIWNQK</sequence>
<organism evidence="3 4">
    <name type="scientific">Stegodyphus mimosarum</name>
    <name type="common">African social velvet spider</name>
    <dbReference type="NCBI Taxonomy" id="407821"/>
    <lineage>
        <taxon>Eukaryota</taxon>
        <taxon>Metazoa</taxon>
        <taxon>Ecdysozoa</taxon>
        <taxon>Arthropoda</taxon>
        <taxon>Chelicerata</taxon>
        <taxon>Arachnida</taxon>
        <taxon>Araneae</taxon>
        <taxon>Araneomorphae</taxon>
        <taxon>Entelegynae</taxon>
        <taxon>Eresoidea</taxon>
        <taxon>Eresidae</taxon>
        <taxon>Stegodyphus</taxon>
    </lineage>
</organism>
<proteinExistence type="inferred from homology"/>
<name>A0A087UVS8_STEMI</name>
<evidence type="ECO:0000313" key="3">
    <source>
        <dbReference type="EMBL" id="KFM81467.1"/>
    </source>
</evidence>
<dbReference type="PANTHER" id="PTHR28441">
    <property type="entry name" value="PROTEIN FAM91A1"/>
    <property type="match status" value="1"/>
</dbReference>
<dbReference type="Pfam" id="PF14648">
    <property type="entry name" value="FAM91_C"/>
    <property type="match status" value="1"/>
</dbReference>
<protein>
    <submittedName>
        <fullName evidence="3">Protein FAM91A1</fullName>
    </submittedName>
</protein>
<dbReference type="PANTHER" id="PTHR28441:SF2">
    <property type="entry name" value="PROTEIN FAM91A1"/>
    <property type="match status" value="1"/>
</dbReference>
<keyword evidence="4" id="KW-1185">Reference proteome</keyword>
<reference evidence="3 4" key="1">
    <citation type="submission" date="2013-11" db="EMBL/GenBank/DDBJ databases">
        <title>Genome sequencing of Stegodyphus mimosarum.</title>
        <authorList>
            <person name="Bechsgaard J."/>
        </authorList>
    </citation>
    <scope>NUCLEOTIDE SEQUENCE [LARGE SCALE GENOMIC DNA]</scope>
</reference>
<dbReference type="OMA" id="ESKVCYQ"/>
<dbReference type="OrthoDB" id="6420680at2759"/>
<dbReference type="AlphaFoldDB" id="A0A087UVS8"/>
<dbReference type="STRING" id="407821.A0A087UVS8"/>
<dbReference type="InterPro" id="IPR039199">
    <property type="entry name" value="FAM91"/>
</dbReference>
<dbReference type="EMBL" id="KK121883">
    <property type="protein sequence ID" value="KFM81467.1"/>
    <property type="molecule type" value="Genomic_DNA"/>
</dbReference>
<feature type="non-terminal residue" evidence="3">
    <location>
        <position position="429"/>
    </location>
</feature>
<dbReference type="Proteomes" id="UP000054359">
    <property type="component" value="Unassembled WGS sequence"/>
</dbReference>
<dbReference type="InterPro" id="IPR028097">
    <property type="entry name" value="FAM91_C_dom"/>
</dbReference>
<comment type="similarity">
    <text evidence="1">Belongs to the FAM91 family.</text>
</comment>
<evidence type="ECO:0000313" key="4">
    <source>
        <dbReference type="Proteomes" id="UP000054359"/>
    </source>
</evidence>
<gene>
    <name evidence="3" type="ORF">X975_04155</name>
</gene>
<feature type="domain" description="FAM91 C-terminal" evidence="2">
    <location>
        <begin position="1"/>
        <end position="424"/>
    </location>
</feature>
<accession>A0A087UVS8</accession>
<evidence type="ECO:0000256" key="1">
    <source>
        <dbReference type="ARBA" id="ARBA00010319"/>
    </source>
</evidence>